<dbReference type="RefSeq" id="WP_349958550.1">
    <property type="nucleotide sequence ID" value="NZ_CP157960.1"/>
</dbReference>
<dbReference type="AlphaFoldDB" id="A0AAU7RWI1"/>
<proteinExistence type="predicted"/>
<evidence type="ECO:0000313" key="1">
    <source>
        <dbReference type="EMBL" id="XBT94518.1"/>
    </source>
</evidence>
<protein>
    <submittedName>
        <fullName evidence="1">Uncharacterized protein</fullName>
    </submittedName>
</protein>
<organism evidence="1">
    <name type="scientific">Rhizobium sp. ZPR3</name>
    <dbReference type="NCBI Taxonomy" id="3158967"/>
    <lineage>
        <taxon>Bacteria</taxon>
        <taxon>Pseudomonadati</taxon>
        <taxon>Pseudomonadota</taxon>
        <taxon>Alphaproteobacteria</taxon>
        <taxon>Hyphomicrobiales</taxon>
        <taxon>Rhizobiaceae</taxon>
        <taxon>Rhizobium/Agrobacterium group</taxon>
        <taxon>Rhizobium</taxon>
    </lineage>
</organism>
<accession>A0AAU7RWI1</accession>
<reference evidence="1" key="1">
    <citation type="submission" date="2024-06" db="EMBL/GenBank/DDBJ databases">
        <authorList>
            <person name="Li T."/>
            <person name="Gao R."/>
        </authorList>
    </citation>
    <scope>NUCLEOTIDE SEQUENCE</scope>
    <source>
        <strain evidence="1">ZPR3</strain>
    </source>
</reference>
<sequence length="52" mass="6073">MDEIVIRCRKQSMFEGDVFLYRDRSFRRLEIAAESRRNLAFSVAVAYRGGGE</sequence>
<gene>
    <name evidence="1" type="ORF">ABM479_08710</name>
</gene>
<name>A0AAU7RWI1_9HYPH</name>
<dbReference type="EMBL" id="CP157960">
    <property type="protein sequence ID" value="XBT94518.1"/>
    <property type="molecule type" value="Genomic_DNA"/>
</dbReference>